<accession>B0P5N1</accession>
<keyword evidence="2" id="KW-1185">Reference proteome</keyword>
<proteinExistence type="predicted"/>
<dbReference type="EMBL" id="ABGD02000001">
    <property type="protein sequence ID" value="EDS13264.1"/>
    <property type="molecule type" value="Genomic_DNA"/>
</dbReference>
<protein>
    <submittedName>
        <fullName evidence="1">Uncharacterized protein</fullName>
    </submittedName>
</protein>
<dbReference type="Proteomes" id="UP000003803">
    <property type="component" value="Unassembled WGS sequence"/>
</dbReference>
<sequence>MVKFYALTPPHKHHRFKPRRRVQAARFFVKIRPAFIFARGNN</sequence>
<gene>
    <name evidence="1" type="ORF">ANACOL_00053</name>
</gene>
<comment type="caution">
    <text evidence="1">The sequence shown here is derived from an EMBL/GenBank/DDBJ whole genome shotgun (WGS) entry which is preliminary data.</text>
</comment>
<reference evidence="1" key="2">
    <citation type="submission" date="2013-09" db="EMBL/GenBank/DDBJ databases">
        <title>Draft genome sequence of Anaerotruncus colihominis(DSM 17241).</title>
        <authorList>
            <person name="Sudarsanam P."/>
            <person name="Ley R."/>
            <person name="Guruge J."/>
            <person name="Turnbaugh P.J."/>
            <person name="Mahowald M."/>
            <person name="Liep D."/>
            <person name="Gordon J."/>
        </authorList>
    </citation>
    <scope>NUCLEOTIDE SEQUENCE</scope>
    <source>
        <strain evidence="1">DSM 17241</strain>
    </source>
</reference>
<reference evidence="1" key="1">
    <citation type="submission" date="2007-11" db="EMBL/GenBank/DDBJ databases">
        <authorList>
            <person name="Fulton L."/>
            <person name="Clifton S."/>
            <person name="Fulton B."/>
            <person name="Xu J."/>
            <person name="Minx P."/>
            <person name="Pepin K.H."/>
            <person name="Johnson M."/>
            <person name="Thiruvilangam P."/>
            <person name="Bhonagiri V."/>
            <person name="Nash W.E."/>
            <person name="Mardis E.R."/>
            <person name="Wilson R.K."/>
        </authorList>
    </citation>
    <scope>NUCLEOTIDE SEQUENCE [LARGE SCALE GENOMIC DNA]</scope>
    <source>
        <strain evidence="1">DSM 17241</strain>
    </source>
</reference>
<dbReference type="AlphaFoldDB" id="B0P5N1"/>
<name>B0P5N1_9FIRM</name>
<dbReference type="HOGENOM" id="CLU_3246368_0_0_9"/>
<evidence type="ECO:0000313" key="2">
    <source>
        <dbReference type="Proteomes" id="UP000003803"/>
    </source>
</evidence>
<organism evidence="1 2">
    <name type="scientific">Anaerotruncus colihominis DSM 17241</name>
    <dbReference type="NCBI Taxonomy" id="445972"/>
    <lineage>
        <taxon>Bacteria</taxon>
        <taxon>Bacillati</taxon>
        <taxon>Bacillota</taxon>
        <taxon>Clostridia</taxon>
        <taxon>Eubacteriales</taxon>
        <taxon>Oscillospiraceae</taxon>
        <taxon>Anaerotruncus</taxon>
    </lineage>
</organism>
<evidence type="ECO:0000313" key="1">
    <source>
        <dbReference type="EMBL" id="EDS13264.1"/>
    </source>
</evidence>